<keyword evidence="1" id="KW-0472">Membrane</keyword>
<feature type="transmembrane region" description="Helical" evidence="1">
    <location>
        <begin position="152"/>
        <end position="172"/>
    </location>
</feature>
<keyword evidence="3" id="KW-1185">Reference proteome</keyword>
<dbReference type="InterPro" id="IPR052860">
    <property type="entry name" value="NRL-GPCR1"/>
</dbReference>
<dbReference type="Proteomes" id="UP001432027">
    <property type="component" value="Unassembled WGS sequence"/>
</dbReference>
<dbReference type="PANTHER" id="PTHR47521">
    <property type="entry name" value="SERPENTINE RECEPTOR, CLASS E (EPSILON)-RELATED"/>
    <property type="match status" value="1"/>
</dbReference>
<feature type="transmembrane region" description="Helical" evidence="1">
    <location>
        <begin position="237"/>
        <end position="256"/>
    </location>
</feature>
<feature type="transmembrane region" description="Helical" evidence="1">
    <location>
        <begin position="79"/>
        <end position="101"/>
    </location>
</feature>
<feature type="transmembrane region" description="Helical" evidence="1">
    <location>
        <begin position="203"/>
        <end position="225"/>
    </location>
</feature>
<sequence>QMSYSLPVWLPWVEIAFAAPACVICVFLFIILIIIPLSNGCKVFLYINTVALFSLAVCQGLIAEWTARNKRGIGPEELYFFPLIVTHQGLYLVSTASLFYLNCERLLLCFHPTFYESHRWKLIPSLIVALALEALIVIPLTLMLQYGELDKYLFQNAVICISIVLQLLLICYRQSSHYYSTLFANVRLNIRYQVKEVIELTRVLIPVGIISMILKLSIEVLATFVFTDASYVSTSVLVLRFVATTMAYVEPILLMLRHRSMSRKVIMLIYPGRIELERSVELSTEQMTRSYFDALQRE</sequence>
<feature type="transmembrane region" description="Helical" evidence="1">
    <location>
        <begin position="44"/>
        <end position="67"/>
    </location>
</feature>
<protein>
    <recommendedName>
        <fullName evidence="4">G protein-coupled receptor</fullName>
    </recommendedName>
</protein>
<reference evidence="2" key="1">
    <citation type="submission" date="2023-10" db="EMBL/GenBank/DDBJ databases">
        <title>Genome assembly of Pristionchus species.</title>
        <authorList>
            <person name="Yoshida K."/>
            <person name="Sommer R.J."/>
        </authorList>
    </citation>
    <scope>NUCLEOTIDE SEQUENCE</scope>
    <source>
        <strain evidence="2">RS0144</strain>
    </source>
</reference>
<organism evidence="2 3">
    <name type="scientific">Pristionchus entomophagus</name>
    <dbReference type="NCBI Taxonomy" id="358040"/>
    <lineage>
        <taxon>Eukaryota</taxon>
        <taxon>Metazoa</taxon>
        <taxon>Ecdysozoa</taxon>
        <taxon>Nematoda</taxon>
        <taxon>Chromadorea</taxon>
        <taxon>Rhabditida</taxon>
        <taxon>Rhabditina</taxon>
        <taxon>Diplogasteromorpha</taxon>
        <taxon>Diplogasteroidea</taxon>
        <taxon>Neodiplogasteridae</taxon>
        <taxon>Pristionchus</taxon>
    </lineage>
</organism>
<dbReference type="PANTHER" id="PTHR47521:SF7">
    <property type="entry name" value="SERPENTINE RECEPTOR CLASS EPSILON-6"/>
    <property type="match status" value="1"/>
</dbReference>
<feature type="non-terminal residue" evidence="2">
    <location>
        <position position="298"/>
    </location>
</feature>
<proteinExistence type="predicted"/>
<dbReference type="EMBL" id="BTSX01000004">
    <property type="protein sequence ID" value="GMS91625.1"/>
    <property type="molecule type" value="Genomic_DNA"/>
</dbReference>
<evidence type="ECO:0000313" key="2">
    <source>
        <dbReference type="EMBL" id="GMS91625.1"/>
    </source>
</evidence>
<evidence type="ECO:0000256" key="1">
    <source>
        <dbReference type="SAM" id="Phobius"/>
    </source>
</evidence>
<dbReference type="AlphaFoldDB" id="A0AAV5T7S2"/>
<name>A0AAV5T7S2_9BILA</name>
<keyword evidence="1" id="KW-0812">Transmembrane</keyword>
<evidence type="ECO:0008006" key="4">
    <source>
        <dbReference type="Google" id="ProtNLM"/>
    </source>
</evidence>
<comment type="caution">
    <text evidence="2">The sequence shown here is derived from an EMBL/GenBank/DDBJ whole genome shotgun (WGS) entry which is preliminary data.</text>
</comment>
<feature type="transmembrane region" description="Helical" evidence="1">
    <location>
        <begin position="122"/>
        <end position="146"/>
    </location>
</feature>
<feature type="non-terminal residue" evidence="2">
    <location>
        <position position="1"/>
    </location>
</feature>
<gene>
    <name evidence="2" type="ORF">PENTCL1PPCAC_13800</name>
</gene>
<feature type="transmembrane region" description="Helical" evidence="1">
    <location>
        <begin position="12"/>
        <end position="37"/>
    </location>
</feature>
<accession>A0AAV5T7S2</accession>
<evidence type="ECO:0000313" key="3">
    <source>
        <dbReference type="Proteomes" id="UP001432027"/>
    </source>
</evidence>
<keyword evidence="1" id="KW-1133">Transmembrane helix</keyword>